<keyword evidence="2" id="KW-1133">Transmembrane helix</keyword>
<evidence type="ECO:0000313" key="4">
    <source>
        <dbReference type="EMBL" id="EHO70279.1"/>
    </source>
</evidence>
<dbReference type="EMBL" id="AGEK01000027">
    <property type="protein sequence ID" value="EHO70279.1"/>
    <property type="molecule type" value="Genomic_DNA"/>
</dbReference>
<organism evidence="4 5">
    <name type="scientific">Segatella maculosa OT 289</name>
    <dbReference type="NCBI Taxonomy" id="999422"/>
    <lineage>
        <taxon>Bacteria</taxon>
        <taxon>Pseudomonadati</taxon>
        <taxon>Bacteroidota</taxon>
        <taxon>Bacteroidia</taxon>
        <taxon>Bacteroidales</taxon>
        <taxon>Prevotellaceae</taxon>
        <taxon>Segatella</taxon>
    </lineage>
</organism>
<accession>H1HMU2</accession>
<dbReference type="RefSeq" id="WP_008565465.1">
    <property type="nucleotide sequence ID" value="NZ_JH594503.1"/>
</dbReference>
<gene>
    <name evidence="4" type="ORF">HMPREF9944_01486</name>
</gene>
<keyword evidence="5" id="KW-1185">Reference proteome</keyword>
<comment type="caution">
    <text evidence="4">The sequence shown here is derived from an EMBL/GenBank/DDBJ whole genome shotgun (WGS) entry which is preliminary data.</text>
</comment>
<name>H1HMU2_9BACT</name>
<dbReference type="InterPro" id="IPR005653">
    <property type="entry name" value="OstA-like_N"/>
</dbReference>
<dbReference type="PANTHER" id="PTHR36504">
    <property type="entry name" value="LIPOPOLYSACCHARIDE EXPORT SYSTEM PROTEIN LPTA"/>
    <property type="match status" value="1"/>
</dbReference>
<keyword evidence="2" id="KW-0812">Transmembrane</keyword>
<sequence length="554" mass="63739">MKHSNIIHLCGHSVVIRVALCLFGLSMFQWIEAENRKNKRLKADEMIYLVHADELRYDQFGPTGDAQIVKGRVHFTHQGSSLWCDSAYFYQTSNSVKAFGNVRYVKGKELSLKADRAAYDGMRQLLEARKNVVLHHSGKTLYTDSLDYDRFNDYAYFFEGGRLIDGKDRLVSDWGDYNLKTREATFWYNVRMKSANRTITTDELHYDTRQSKAHVVGPSTIVQNGSIIHTSDAYFNSKTDKAEMYGRSTVTEKDKEITGDSLYYNKRTGLARGLGNVVYVDKLNKNQLTGQRLFYNEKTGYGFATGRALVKDYSQRDTLYLHADSMKLFTFHLNTDSMYRKVHGFNHVKIYRKDVQAICDSLVFSSKDSCITMYHDPIAWSGDRQILGEVIKIYMNDSTVREAHVINQALSVERIPQQKYFNQLSSKEISAYFTDGKIRRTVASGNAKAIFYPVDDKDSTLQGHIYIETDTIKMYISPERRLEKIWTPKNTGVMLPMTQIPASKLKLPEFAWFEELRPTDPQDVFVWRGKGEDNALKIIKRHQAPLQNLADTTP</sequence>
<protein>
    <recommendedName>
        <fullName evidence="3">Organic solvent tolerance-like N-terminal domain-containing protein</fullName>
    </recommendedName>
</protein>
<keyword evidence="2" id="KW-0472">Membrane</keyword>
<dbReference type="STRING" id="999422.HMPREF9944_01486"/>
<keyword evidence="1" id="KW-0732">Signal</keyword>
<dbReference type="Proteomes" id="UP000003167">
    <property type="component" value="Unassembled WGS sequence"/>
</dbReference>
<dbReference type="GO" id="GO:0009279">
    <property type="term" value="C:cell outer membrane"/>
    <property type="evidence" value="ECO:0007669"/>
    <property type="project" value="TreeGrafter"/>
</dbReference>
<dbReference type="HOGENOM" id="CLU_014976_1_1_10"/>
<feature type="transmembrane region" description="Helical" evidence="2">
    <location>
        <begin position="6"/>
        <end position="31"/>
    </location>
</feature>
<dbReference type="Pfam" id="PF13100">
    <property type="entry name" value="OstA_2"/>
    <property type="match status" value="1"/>
</dbReference>
<evidence type="ECO:0000256" key="1">
    <source>
        <dbReference type="ARBA" id="ARBA00022729"/>
    </source>
</evidence>
<dbReference type="PATRIC" id="fig|999422.3.peg.1555"/>
<dbReference type="GO" id="GO:0030288">
    <property type="term" value="C:outer membrane-bounded periplasmic space"/>
    <property type="evidence" value="ECO:0007669"/>
    <property type="project" value="TreeGrafter"/>
</dbReference>
<dbReference type="AlphaFoldDB" id="H1HMU2"/>
<dbReference type="PANTHER" id="PTHR36504:SF1">
    <property type="entry name" value="LIPOPOLYSACCHARIDE EXPORT SYSTEM PROTEIN LPTA"/>
    <property type="match status" value="1"/>
</dbReference>
<evidence type="ECO:0000256" key="2">
    <source>
        <dbReference type="SAM" id="Phobius"/>
    </source>
</evidence>
<dbReference type="GO" id="GO:0017089">
    <property type="term" value="F:glycolipid transfer activity"/>
    <property type="evidence" value="ECO:0007669"/>
    <property type="project" value="TreeGrafter"/>
</dbReference>
<feature type="domain" description="Organic solvent tolerance-like N-terminal" evidence="3">
    <location>
        <begin position="46"/>
        <end position="202"/>
    </location>
</feature>
<dbReference type="Gene3D" id="2.60.450.10">
    <property type="entry name" value="Lipopolysaccharide (LPS) transport protein A like domain"/>
    <property type="match status" value="2"/>
</dbReference>
<reference evidence="4 5" key="1">
    <citation type="submission" date="2011-12" db="EMBL/GenBank/DDBJ databases">
        <title>The Genome Sequence of Prevotella maculosa OT 289.</title>
        <authorList>
            <consortium name="The Broad Institute Genome Sequencing Platform"/>
            <person name="Earl A."/>
            <person name="Ward D."/>
            <person name="Feldgarden M."/>
            <person name="Gevers D."/>
            <person name="Izard J."/>
            <person name="Blanton J.M."/>
            <person name="Mathney J."/>
            <person name="Tanner A.C."/>
            <person name="Dewhirst F.E."/>
            <person name="Young S.K."/>
            <person name="Zeng Q."/>
            <person name="Gargeya S."/>
            <person name="Fitzgerald M."/>
            <person name="Haas B."/>
            <person name="Abouelleil A."/>
            <person name="Alvarado L."/>
            <person name="Arachchi H.M."/>
            <person name="Berlin A."/>
            <person name="Chapman S.B."/>
            <person name="Gearin G."/>
            <person name="Goldberg J."/>
            <person name="Griggs A."/>
            <person name="Gujja S."/>
            <person name="Hansen M."/>
            <person name="Heiman D."/>
            <person name="Howarth C."/>
            <person name="Larimer J."/>
            <person name="Lui A."/>
            <person name="MacDonald P.J.P."/>
            <person name="McCowen C."/>
            <person name="Montmayeur A."/>
            <person name="Murphy C."/>
            <person name="Neiman D."/>
            <person name="Pearson M."/>
            <person name="Priest M."/>
            <person name="Roberts A."/>
            <person name="Saif S."/>
            <person name="Shea T."/>
            <person name="Sisk P."/>
            <person name="Stolte C."/>
            <person name="Sykes S."/>
            <person name="Wortman J."/>
            <person name="Nusbaum C."/>
            <person name="Birren B."/>
        </authorList>
    </citation>
    <scope>NUCLEOTIDE SEQUENCE [LARGE SCALE GENOMIC DNA]</scope>
    <source>
        <strain evidence="4 5">OT 289</strain>
    </source>
</reference>
<proteinExistence type="predicted"/>
<dbReference type="GO" id="GO:0015920">
    <property type="term" value="P:lipopolysaccharide transport"/>
    <property type="evidence" value="ECO:0007669"/>
    <property type="project" value="TreeGrafter"/>
</dbReference>
<evidence type="ECO:0000313" key="5">
    <source>
        <dbReference type="Proteomes" id="UP000003167"/>
    </source>
</evidence>
<dbReference type="OrthoDB" id="9805931at2"/>
<evidence type="ECO:0000259" key="3">
    <source>
        <dbReference type="Pfam" id="PF13100"/>
    </source>
</evidence>
<dbReference type="InterPro" id="IPR052037">
    <property type="entry name" value="LPS_export_LptA"/>
</dbReference>